<keyword evidence="2" id="KW-1185">Reference proteome</keyword>
<protein>
    <submittedName>
        <fullName evidence="1">Uncharacterized protein</fullName>
    </submittedName>
</protein>
<reference evidence="1 2" key="1">
    <citation type="journal article" date="2020" name="Mol. Biol. Evol.">
        <title>Distinct Expression and Methylation Patterns for Genes with Different Fates following a Single Whole-Genome Duplication in Flowering Plants.</title>
        <authorList>
            <person name="Shi T."/>
            <person name="Rahmani R.S."/>
            <person name="Gugger P.F."/>
            <person name="Wang M."/>
            <person name="Li H."/>
            <person name="Zhang Y."/>
            <person name="Li Z."/>
            <person name="Wang Q."/>
            <person name="Van de Peer Y."/>
            <person name="Marchal K."/>
            <person name="Chen J."/>
        </authorList>
    </citation>
    <scope>NUCLEOTIDE SEQUENCE [LARGE SCALE GENOMIC DNA]</scope>
    <source>
        <tissue evidence="1">Leaf</tissue>
    </source>
</reference>
<accession>A0A822ZS55</accession>
<dbReference type="AlphaFoldDB" id="A0A822ZS55"/>
<evidence type="ECO:0000313" key="2">
    <source>
        <dbReference type="Proteomes" id="UP000607653"/>
    </source>
</evidence>
<dbReference type="Proteomes" id="UP000607653">
    <property type="component" value="Unassembled WGS sequence"/>
</dbReference>
<organism evidence="1 2">
    <name type="scientific">Nelumbo nucifera</name>
    <name type="common">Sacred lotus</name>
    <dbReference type="NCBI Taxonomy" id="4432"/>
    <lineage>
        <taxon>Eukaryota</taxon>
        <taxon>Viridiplantae</taxon>
        <taxon>Streptophyta</taxon>
        <taxon>Embryophyta</taxon>
        <taxon>Tracheophyta</taxon>
        <taxon>Spermatophyta</taxon>
        <taxon>Magnoliopsida</taxon>
        <taxon>Proteales</taxon>
        <taxon>Nelumbonaceae</taxon>
        <taxon>Nelumbo</taxon>
    </lineage>
</organism>
<dbReference type="EMBL" id="DUZY01000008">
    <property type="protein sequence ID" value="DAD47320.1"/>
    <property type="molecule type" value="Genomic_DNA"/>
</dbReference>
<name>A0A822ZS55_NELNU</name>
<gene>
    <name evidence="1" type="ORF">HUJ06_017256</name>
</gene>
<comment type="caution">
    <text evidence="1">The sequence shown here is derived from an EMBL/GenBank/DDBJ whole genome shotgun (WGS) entry which is preliminary data.</text>
</comment>
<sequence>MNSKLERVCETTKPAVPYHFVPFVGKKS</sequence>
<evidence type="ECO:0000313" key="1">
    <source>
        <dbReference type="EMBL" id="DAD47320.1"/>
    </source>
</evidence>
<proteinExistence type="predicted"/>